<dbReference type="InterPro" id="IPR050596">
    <property type="entry name" value="AspAT/PAT-like"/>
</dbReference>
<dbReference type="InterPro" id="IPR004839">
    <property type="entry name" value="Aminotransferase_I/II_large"/>
</dbReference>
<dbReference type="Pfam" id="PF00155">
    <property type="entry name" value="Aminotran_1_2"/>
    <property type="match status" value="1"/>
</dbReference>
<keyword evidence="3 7" id="KW-0032">Aminotransferase</keyword>
<keyword evidence="8" id="KW-1185">Reference proteome</keyword>
<accession>A0A841FHV3</accession>
<dbReference type="GO" id="GO:0006520">
    <property type="term" value="P:amino acid metabolic process"/>
    <property type="evidence" value="ECO:0007669"/>
    <property type="project" value="InterPro"/>
</dbReference>
<comment type="cofactor">
    <cofactor evidence="1">
        <name>pyridoxal 5'-phosphate</name>
        <dbReference type="ChEBI" id="CHEBI:597326"/>
    </cofactor>
</comment>
<keyword evidence="5" id="KW-0663">Pyridoxal phosphate</keyword>
<dbReference type="GO" id="GO:0008483">
    <property type="term" value="F:transaminase activity"/>
    <property type="evidence" value="ECO:0007669"/>
    <property type="project" value="UniProtKB-KW"/>
</dbReference>
<dbReference type="Proteomes" id="UP000548476">
    <property type="component" value="Unassembled WGS sequence"/>
</dbReference>
<evidence type="ECO:0000256" key="1">
    <source>
        <dbReference type="ARBA" id="ARBA00001933"/>
    </source>
</evidence>
<reference evidence="7 8" key="1">
    <citation type="submission" date="2020-08" db="EMBL/GenBank/DDBJ databases">
        <title>Genomic Encyclopedia of Type Strains, Phase IV (KMG-IV): sequencing the most valuable type-strain genomes for metagenomic binning, comparative biology and taxonomic classification.</title>
        <authorList>
            <person name="Goeker M."/>
        </authorList>
    </citation>
    <scope>NUCLEOTIDE SEQUENCE [LARGE SCALE GENOMIC DNA]</scope>
    <source>
        <strain evidence="7 8">YIM 65646</strain>
    </source>
</reference>
<organism evidence="7 8">
    <name type="scientific">Phytomonospora endophytica</name>
    <dbReference type="NCBI Taxonomy" id="714109"/>
    <lineage>
        <taxon>Bacteria</taxon>
        <taxon>Bacillati</taxon>
        <taxon>Actinomycetota</taxon>
        <taxon>Actinomycetes</taxon>
        <taxon>Micromonosporales</taxon>
        <taxon>Micromonosporaceae</taxon>
        <taxon>Phytomonospora</taxon>
    </lineage>
</organism>
<dbReference type="CDD" id="cd00609">
    <property type="entry name" value="AAT_like"/>
    <property type="match status" value="1"/>
</dbReference>
<dbReference type="Gene3D" id="3.40.640.10">
    <property type="entry name" value="Type I PLP-dependent aspartate aminotransferase-like (Major domain)"/>
    <property type="match status" value="1"/>
</dbReference>
<proteinExistence type="inferred from homology"/>
<evidence type="ECO:0000256" key="2">
    <source>
        <dbReference type="ARBA" id="ARBA00007441"/>
    </source>
</evidence>
<dbReference type="GO" id="GO:0030170">
    <property type="term" value="F:pyridoxal phosphate binding"/>
    <property type="evidence" value="ECO:0007669"/>
    <property type="project" value="InterPro"/>
</dbReference>
<sequence>MTIGRPSLTDYERNGIDRKFDLGAGYARQGPDRAQQRIIDSLPMLYARSMRMRQTDVEATFQRLFYGLAGQFSATHRKALMCYSASQAIELAAMSLAKTGRTVGLLQPSFDVLAASLRRQGVPLVPVAEENATEPEGLGALFLTLPNNPTGFTLGRSEFEKLVRRCAENDVVLIVDWTFRFYAGQPFWDQYEVLDDSGVTYMCIEDTGKTWSMRDLKCGILASSPDLFDELAELHGEMLLNVSPFTLSLLSAYLADSSLRGLDTTVTRLIRANRAALREALADTILVPGDAGRTVSVEWVRVDSDELTGGDIADLLGHADVTILPGDQFYWHDTRLGSPYVRIALARDPVVFAEAARRIADALPQRPGREAS</sequence>
<evidence type="ECO:0000313" key="7">
    <source>
        <dbReference type="EMBL" id="MBB6032239.1"/>
    </source>
</evidence>
<evidence type="ECO:0000256" key="3">
    <source>
        <dbReference type="ARBA" id="ARBA00022576"/>
    </source>
</evidence>
<dbReference type="PANTHER" id="PTHR46383:SF1">
    <property type="entry name" value="ASPARTATE AMINOTRANSFERASE"/>
    <property type="match status" value="1"/>
</dbReference>
<feature type="domain" description="Aminotransferase class I/classII large" evidence="6">
    <location>
        <begin position="72"/>
        <end position="359"/>
    </location>
</feature>
<dbReference type="RefSeq" id="WP_184785168.1">
    <property type="nucleotide sequence ID" value="NZ_BONT01000062.1"/>
</dbReference>
<evidence type="ECO:0000256" key="4">
    <source>
        <dbReference type="ARBA" id="ARBA00022679"/>
    </source>
</evidence>
<evidence type="ECO:0000259" key="6">
    <source>
        <dbReference type="Pfam" id="PF00155"/>
    </source>
</evidence>
<keyword evidence="4 7" id="KW-0808">Transferase</keyword>
<dbReference type="Gene3D" id="3.90.1150.10">
    <property type="entry name" value="Aspartate Aminotransferase, domain 1"/>
    <property type="match status" value="1"/>
</dbReference>
<dbReference type="PANTHER" id="PTHR46383">
    <property type="entry name" value="ASPARTATE AMINOTRANSFERASE"/>
    <property type="match status" value="1"/>
</dbReference>
<dbReference type="InterPro" id="IPR015422">
    <property type="entry name" value="PyrdxlP-dep_Trfase_small"/>
</dbReference>
<comment type="similarity">
    <text evidence="2">Belongs to the class-I pyridoxal-phosphate-dependent aminotransferase family.</text>
</comment>
<dbReference type="EMBL" id="JACHGT010000001">
    <property type="protein sequence ID" value="MBB6032239.1"/>
    <property type="molecule type" value="Genomic_DNA"/>
</dbReference>
<gene>
    <name evidence="7" type="ORF">HNR73_000081</name>
</gene>
<comment type="caution">
    <text evidence="7">The sequence shown here is derived from an EMBL/GenBank/DDBJ whole genome shotgun (WGS) entry which is preliminary data.</text>
</comment>
<name>A0A841FHV3_9ACTN</name>
<dbReference type="InterPro" id="IPR015421">
    <property type="entry name" value="PyrdxlP-dep_Trfase_major"/>
</dbReference>
<evidence type="ECO:0000256" key="5">
    <source>
        <dbReference type="ARBA" id="ARBA00022898"/>
    </source>
</evidence>
<dbReference type="AlphaFoldDB" id="A0A841FHV3"/>
<dbReference type="InterPro" id="IPR015424">
    <property type="entry name" value="PyrdxlP-dep_Trfase"/>
</dbReference>
<dbReference type="SUPFAM" id="SSF53383">
    <property type="entry name" value="PLP-dependent transferases"/>
    <property type="match status" value="1"/>
</dbReference>
<evidence type="ECO:0000313" key="8">
    <source>
        <dbReference type="Proteomes" id="UP000548476"/>
    </source>
</evidence>
<protein>
    <submittedName>
        <fullName evidence="7">Aspartate/methionine/tyrosine aminotransferase</fullName>
    </submittedName>
</protein>